<accession>A0A2S9J9P0</accession>
<name>A0A2S9J9P0_9HYPH</name>
<evidence type="ECO:0000256" key="2">
    <source>
        <dbReference type="ARBA" id="ARBA00022898"/>
    </source>
</evidence>
<keyword evidence="4" id="KW-0808">Transferase</keyword>
<proteinExistence type="inferred from homology"/>
<dbReference type="PANTHER" id="PTHR43713">
    <property type="entry name" value="GLUTAMATE-1-SEMIALDEHYDE 2,1-AMINOMUTASE"/>
    <property type="match status" value="1"/>
</dbReference>
<keyword evidence="4" id="KW-0032">Aminotransferase</keyword>
<dbReference type="Gene3D" id="3.40.640.10">
    <property type="entry name" value="Type I PLP-dependent aspartate aminotransferase-like (Major domain)"/>
    <property type="match status" value="1"/>
</dbReference>
<dbReference type="RefSeq" id="WP_105738254.1">
    <property type="nucleotide sequence ID" value="NZ_PVBT01000012.1"/>
</dbReference>
<dbReference type="GO" id="GO:0008483">
    <property type="term" value="F:transaminase activity"/>
    <property type="evidence" value="ECO:0007669"/>
    <property type="project" value="UniProtKB-KW"/>
</dbReference>
<keyword evidence="2 3" id="KW-0663">Pyridoxal phosphate</keyword>
<dbReference type="GO" id="GO:0030170">
    <property type="term" value="F:pyridoxal phosphate binding"/>
    <property type="evidence" value="ECO:0007669"/>
    <property type="project" value="InterPro"/>
</dbReference>
<dbReference type="EMBL" id="PVBT01000012">
    <property type="protein sequence ID" value="PRD49505.1"/>
    <property type="molecule type" value="Genomic_DNA"/>
</dbReference>
<dbReference type="PANTHER" id="PTHR43713:SF3">
    <property type="entry name" value="GLUTAMATE-1-SEMIALDEHYDE 2,1-AMINOMUTASE 1, CHLOROPLASTIC-RELATED"/>
    <property type="match status" value="1"/>
</dbReference>
<evidence type="ECO:0000256" key="1">
    <source>
        <dbReference type="ARBA" id="ARBA00001933"/>
    </source>
</evidence>
<gene>
    <name evidence="4" type="ORF">C5750_25840</name>
</gene>
<dbReference type="Pfam" id="PF00202">
    <property type="entry name" value="Aminotran_3"/>
    <property type="match status" value="1"/>
</dbReference>
<dbReference type="Gene3D" id="3.90.1150.10">
    <property type="entry name" value="Aspartate Aminotransferase, domain 1"/>
    <property type="match status" value="1"/>
</dbReference>
<protein>
    <submittedName>
        <fullName evidence="4">Aspartate aminotransferase family protein</fullName>
    </submittedName>
</protein>
<dbReference type="Proteomes" id="UP000238563">
    <property type="component" value="Unassembled WGS sequence"/>
</dbReference>
<comment type="cofactor">
    <cofactor evidence="1">
        <name>pyridoxal 5'-phosphate</name>
        <dbReference type="ChEBI" id="CHEBI:597326"/>
    </cofactor>
</comment>
<evidence type="ECO:0000256" key="3">
    <source>
        <dbReference type="RuleBase" id="RU003560"/>
    </source>
</evidence>
<comment type="similarity">
    <text evidence="3">Belongs to the class-III pyridoxal-phosphate-dependent aminotransferase family.</text>
</comment>
<dbReference type="SUPFAM" id="SSF53383">
    <property type="entry name" value="PLP-dependent transferases"/>
    <property type="match status" value="1"/>
</dbReference>
<dbReference type="CDD" id="cd00610">
    <property type="entry name" value="OAT_like"/>
    <property type="match status" value="1"/>
</dbReference>
<dbReference type="AlphaFoldDB" id="A0A2S9J9P0"/>
<evidence type="ECO:0000313" key="4">
    <source>
        <dbReference type="EMBL" id="PRD49505.1"/>
    </source>
</evidence>
<reference evidence="4 5" key="1">
    <citation type="submission" date="2018-02" db="EMBL/GenBank/DDBJ databases">
        <title>The draft genome of Phyllobacterium myrsinacearum DSM5892.</title>
        <authorList>
            <person name="Li L."/>
            <person name="Liu L."/>
            <person name="Zhang X."/>
            <person name="Wang T."/>
        </authorList>
    </citation>
    <scope>NUCLEOTIDE SEQUENCE [LARGE SCALE GENOMIC DNA]</scope>
    <source>
        <strain evidence="4 5">DSM 5892</strain>
    </source>
</reference>
<dbReference type="OrthoDB" id="9801052at2"/>
<dbReference type="InterPro" id="IPR015424">
    <property type="entry name" value="PyrdxlP-dep_Trfase"/>
</dbReference>
<dbReference type="InterPro" id="IPR015422">
    <property type="entry name" value="PyrdxlP-dep_Trfase_small"/>
</dbReference>
<comment type="caution">
    <text evidence="4">The sequence shown here is derived from an EMBL/GenBank/DDBJ whole genome shotgun (WGS) entry which is preliminary data.</text>
</comment>
<sequence>MDGDDVRGAADPGGLSQSQRLYRRGWRVFPDGTTRVTVERQPEPIYIVRGEGAHLIDADGRRFLDLNNNFTTLIHGHGFAPMVEAVATALSNGTCFANPTESEIALAELIAGRIPSVERIRFVNSGTEAVMFAIKAARAFTGRPAIARFEGAYHGAYDWAEAGQANGPAQWGVAQMPRAAPTYRGMPQCVADNVVLCRFNDLAETERQLSAAAGRLACVLIDPMPSRAGLLHPDERFLGMLAGLADKHGILIVADEVLNLRQGYHGACARYGMTPDVIAMGKIIGGGFAIGAVGGRADVMRVFSANGGKPALPQGGTFSANPISMIAGRVAMEAMTRDQFDRLETMGDAVRQGLHGAIAHHRARFSVSGVASLFRIHPRPRIPTDYRQAYLGEADKALMERLNRHFLQAGIILPKGAAACLSTAMTPEDIAHIIETFAAFLAASACTHGENDNGR</sequence>
<keyword evidence="5" id="KW-1185">Reference proteome</keyword>
<dbReference type="InterPro" id="IPR005814">
    <property type="entry name" value="Aminotrans_3"/>
</dbReference>
<organism evidence="4 5">
    <name type="scientific">Phyllobacterium myrsinacearum</name>
    <dbReference type="NCBI Taxonomy" id="28101"/>
    <lineage>
        <taxon>Bacteria</taxon>
        <taxon>Pseudomonadati</taxon>
        <taxon>Pseudomonadota</taxon>
        <taxon>Alphaproteobacteria</taxon>
        <taxon>Hyphomicrobiales</taxon>
        <taxon>Phyllobacteriaceae</taxon>
        <taxon>Phyllobacterium</taxon>
    </lineage>
</organism>
<evidence type="ECO:0000313" key="5">
    <source>
        <dbReference type="Proteomes" id="UP000238563"/>
    </source>
</evidence>
<dbReference type="InterPro" id="IPR015421">
    <property type="entry name" value="PyrdxlP-dep_Trfase_major"/>
</dbReference>